<feature type="transmembrane region" description="Helical" evidence="6">
    <location>
        <begin position="150"/>
        <end position="172"/>
    </location>
</feature>
<dbReference type="AlphaFoldDB" id="H0QND8"/>
<evidence type="ECO:0000256" key="1">
    <source>
        <dbReference type="ARBA" id="ARBA00004651"/>
    </source>
</evidence>
<evidence type="ECO:0000256" key="2">
    <source>
        <dbReference type="ARBA" id="ARBA00022475"/>
    </source>
</evidence>
<dbReference type="GO" id="GO:0005886">
    <property type="term" value="C:plasma membrane"/>
    <property type="evidence" value="ECO:0007669"/>
    <property type="project" value="UniProtKB-SubCell"/>
</dbReference>
<feature type="transmembrane region" description="Helical" evidence="6">
    <location>
        <begin position="99"/>
        <end position="117"/>
    </location>
</feature>
<name>H0QND8_ARTG1</name>
<keyword evidence="8" id="KW-1185">Reference proteome</keyword>
<evidence type="ECO:0000313" key="8">
    <source>
        <dbReference type="Proteomes" id="UP000003828"/>
    </source>
</evidence>
<dbReference type="Proteomes" id="UP000003828">
    <property type="component" value="Unassembled WGS sequence"/>
</dbReference>
<evidence type="ECO:0000313" key="7">
    <source>
        <dbReference type="EMBL" id="GAB14339.1"/>
    </source>
</evidence>
<dbReference type="eggNOG" id="COG2244">
    <property type="taxonomic scope" value="Bacteria"/>
</dbReference>
<keyword evidence="4 6" id="KW-1133">Transmembrane helix</keyword>
<dbReference type="PANTHER" id="PTHR30250:SF11">
    <property type="entry name" value="O-ANTIGEN TRANSPORTER-RELATED"/>
    <property type="match status" value="1"/>
</dbReference>
<evidence type="ECO:0000256" key="6">
    <source>
        <dbReference type="SAM" id="Phobius"/>
    </source>
</evidence>
<feature type="transmembrane region" description="Helical" evidence="6">
    <location>
        <begin position="360"/>
        <end position="380"/>
    </location>
</feature>
<reference evidence="7 8" key="1">
    <citation type="submission" date="2011-12" db="EMBL/GenBank/DDBJ databases">
        <title>Whole genome shotgun sequence of Arthrobacter globiformis NBRC 12137.</title>
        <authorList>
            <person name="Miyazawa S."/>
            <person name="Hosoyama A."/>
            <person name="Tsuchikane K."/>
            <person name="Katsumata H."/>
            <person name="Yamazaki S."/>
            <person name="Fujita N."/>
        </authorList>
    </citation>
    <scope>NUCLEOTIDE SEQUENCE [LARGE SCALE GENOMIC DNA]</scope>
    <source>
        <strain evidence="7 8">NBRC 12137</strain>
    </source>
</reference>
<dbReference type="PANTHER" id="PTHR30250">
    <property type="entry name" value="PST FAMILY PREDICTED COLANIC ACID TRANSPORTER"/>
    <property type="match status" value="1"/>
</dbReference>
<feature type="transmembrane region" description="Helical" evidence="6">
    <location>
        <begin position="178"/>
        <end position="199"/>
    </location>
</feature>
<organism evidence="7 8">
    <name type="scientific">Arthrobacter globiformis (strain ATCC 8010 / DSM 20124 / JCM 1332 / NBRC 12137 / NCIMB 8907 / NRRL B-2979 / 168)</name>
    <dbReference type="NCBI Taxonomy" id="1077972"/>
    <lineage>
        <taxon>Bacteria</taxon>
        <taxon>Bacillati</taxon>
        <taxon>Actinomycetota</taxon>
        <taxon>Actinomycetes</taxon>
        <taxon>Micrococcales</taxon>
        <taxon>Micrococcaceae</taxon>
        <taxon>Arthrobacter</taxon>
    </lineage>
</organism>
<dbReference type="STRING" id="1077972.ARGLB_064_01015"/>
<feature type="transmembrane region" description="Helical" evidence="6">
    <location>
        <begin position="21"/>
        <end position="43"/>
    </location>
</feature>
<keyword evidence="5 6" id="KW-0472">Membrane</keyword>
<protein>
    <submittedName>
        <fullName evidence="7">Putative polysaccharide biosynthesis protein</fullName>
    </submittedName>
</protein>
<feature type="transmembrane region" description="Helical" evidence="6">
    <location>
        <begin position="328"/>
        <end position="348"/>
    </location>
</feature>
<dbReference type="EMBL" id="BAEG01000064">
    <property type="protein sequence ID" value="GAB14339.1"/>
    <property type="molecule type" value="Genomic_DNA"/>
</dbReference>
<dbReference type="InterPro" id="IPR050833">
    <property type="entry name" value="Poly_Biosynth_Transport"/>
</dbReference>
<evidence type="ECO:0000256" key="3">
    <source>
        <dbReference type="ARBA" id="ARBA00022692"/>
    </source>
</evidence>
<sequence length="424" mass="45054">MTVSESRRSRRQKKQRGLFTQTLMLAAGTGLGQVIVAVMYIWTARSVGPEELGPTVAAIGIGTTLAGFLDFGSNNLWVRESAASRMNSRTLGHRLTAKLAVGFLALSCWCFGLQAFAPESMLWIAGPIGWSVLVSQSFAVPLRAAARLDLVAISMLTDRVVAGGVFVIFNMLSLSTVFALWGSLTIGPIAASVMSRWVLGRTLRPRLRLSFRTNPWNKSGYYGLSSAAVSAQSLDLSIMSMVGGPAAAGLYGAVNRWTQPMSLLAGAFTTSAAPLVARHDSWAAAWPHLRRSASLVLVAVFMCVSVAIFADPIVGLLVGAEYRGSGNILRILALGTIGAVLNQPLAAFLQALGRDRAVSVITMTGVAVQLLLVAFLTWQAGAAGAALAYCVLQLVILMLLAIMIRGTRTPRIIIGRHSSRAAIR</sequence>
<accession>H0QND8</accession>
<evidence type="ECO:0000256" key="5">
    <source>
        <dbReference type="ARBA" id="ARBA00023136"/>
    </source>
</evidence>
<evidence type="ECO:0000256" key="4">
    <source>
        <dbReference type="ARBA" id="ARBA00022989"/>
    </source>
</evidence>
<feature type="transmembrane region" description="Helical" evidence="6">
    <location>
        <begin position="386"/>
        <end position="404"/>
    </location>
</feature>
<feature type="transmembrane region" description="Helical" evidence="6">
    <location>
        <begin position="295"/>
        <end position="316"/>
    </location>
</feature>
<feature type="transmembrane region" description="Helical" evidence="6">
    <location>
        <begin position="123"/>
        <end position="143"/>
    </location>
</feature>
<keyword evidence="3 6" id="KW-0812">Transmembrane</keyword>
<gene>
    <name evidence="7" type="ORF">ARGLB_064_01015</name>
</gene>
<feature type="transmembrane region" description="Helical" evidence="6">
    <location>
        <begin position="55"/>
        <end position="78"/>
    </location>
</feature>
<comment type="subcellular location">
    <subcellularLocation>
        <location evidence="1">Cell membrane</location>
        <topology evidence="1">Multi-pass membrane protein</topology>
    </subcellularLocation>
</comment>
<comment type="caution">
    <text evidence="7">The sequence shown here is derived from an EMBL/GenBank/DDBJ whole genome shotgun (WGS) entry which is preliminary data.</text>
</comment>
<keyword evidence="2" id="KW-1003">Cell membrane</keyword>
<proteinExistence type="predicted"/>